<evidence type="ECO:0000256" key="7">
    <source>
        <dbReference type="ARBA" id="ARBA00023136"/>
    </source>
</evidence>
<keyword evidence="3" id="KW-0813">Transport</keyword>
<dbReference type="Pfam" id="PF01594">
    <property type="entry name" value="AI-2E_transport"/>
    <property type="match status" value="1"/>
</dbReference>
<sequence>MKVLNKKIKYLVIFIVLLLLFYILFSIDIVRKLGGIAIFSFMLAYSLKPVHKKVMQLGINKKISAIFVISFFLVLFIFSFITIIPIIIRESKNLYPRLEYMDSFISNIYGKLKLSNNKTLMILEELIGEKINRYVVDISSNTVERIIEIGENSLGYAVVPVLSYYFLIDEEIILEKLLMIFPVKNRRVVTNIAKDIDEILGRYIISQFILCFVIWAFTFISLIIFKIEFPLLLSLINGLFNIIPYFGPLFGAIPIIIMALFKSTEKALWITLFLYIIQQIEGDVVSPKIIGYSTSMHPMIIILLILVGGKLGGLLGLIIAVPIGVIIKVVYEDINYYLF</sequence>
<name>A0A2S6G110_9CLOT</name>
<comment type="subcellular location">
    <subcellularLocation>
        <location evidence="1">Cell membrane</location>
        <topology evidence="1">Multi-pass membrane protein</topology>
    </subcellularLocation>
</comment>
<dbReference type="GO" id="GO:0005886">
    <property type="term" value="C:plasma membrane"/>
    <property type="evidence" value="ECO:0007669"/>
    <property type="project" value="UniProtKB-SubCell"/>
</dbReference>
<keyword evidence="5 8" id="KW-0812">Transmembrane</keyword>
<feature type="transmembrane region" description="Helical" evidence="8">
    <location>
        <begin position="239"/>
        <end position="261"/>
    </location>
</feature>
<dbReference type="RefSeq" id="WP_029453358.1">
    <property type="nucleotide sequence ID" value="NZ_PTIS01000001.1"/>
</dbReference>
<dbReference type="EMBL" id="PTIS01000001">
    <property type="protein sequence ID" value="PPK49609.1"/>
    <property type="molecule type" value="Genomic_DNA"/>
</dbReference>
<feature type="transmembrane region" description="Helical" evidence="8">
    <location>
        <begin position="204"/>
        <end position="227"/>
    </location>
</feature>
<organism evidence="9 10">
    <name type="scientific">Clostridium algidicarnis DSM 15099</name>
    <dbReference type="NCBI Taxonomy" id="1121295"/>
    <lineage>
        <taxon>Bacteria</taxon>
        <taxon>Bacillati</taxon>
        <taxon>Bacillota</taxon>
        <taxon>Clostridia</taxon>
        <taxon>Eubacteriales</taxon>
        <taxon>Clostridiaceae</taxon>
        <taxon>Clostridium</taxon>
    </lineage>
</organism>
<gene>
    <name evidence="9" type="ORF">BD821_101271</name>
</gene>
<dbReference type="OrthoDB" id="9793390at2"/>
<keyword evidence="4" id="KW-1003">Cell membrane</keyword>
<evidence type="ECO:0000256" key="2">
    <source>
        <dbReference type="ARBA" id="ARBA00009773"/>
    </source>
</evidence>
<proteinExistence type="inferred from homology"/>
<evidence type="ECO:0000256" key="4">
    <source>
        <dbReference type="ARBA" id="ARBA00022475"/>
    </source>
</evidence>
<dbReference type="Proteomes" id="UP000239863">
    <property type="component" value="Unassembled WGS sequence"/>
</dbReference>
<feature type="transmembrane region" description="Helical" evidence="8">
    <location>
        <begin position="7"/>
        <end position="27"/>
    </location>
</feature>
<dbReference type="PANTHER" id="PTHR21716">
    <property type="entry name" value="TRANSMEMBRANE PROTEIN"/>
    <property type="match status" value="1"/>
</dbReference>
<feature type="transmembrane region" description="Helical" evidence="8">
    <location>
        <begin position="63"/>
        <end position="88"/>
    </location>
</feature>
<dbReference type="GeneID" id="75091484"/>
<dbReference type="STRING" id="37659.GCA_000703125_02678"/>
<evidence type="ECO:0000256" key="3">
    <source>
        <dbReference type="ARBA" id="ARBA00022448"/>
    </source>
</evidence>
<evidence type="ECO:0000313" key="10">
    <source>
        <dbReference type="Proteomes" id="UP000239863"/>
    </source>
</evidence>
<keyword evidence="7 8" id="KW-0472">Membrane</keyword>
<feature type="transmembrane region" description="Helical" evidence="8">
    <location>
        <begin position="33"/>
        <end position="51"/>
    </location>
</feature>
<keyword evidence="6 8" id="KW-1133">Transmembrane helix</keyword>
<accession>A0A2S6G110</accession>
<evidence type="ECO:0000256" key="6">
    <source>
        <dbReference type="ARBA" id="ARBA00022989"/>
    </source>
</evidence>
<evidence type="ECO:0000313" key="9">
    <source>
        <dbReference type="EMBL" id="PPK49609.1"/>
    </source>
</evidence>
<evidence type="ECO:0000256" key="8">
    <source>
        <dbReference type="SAM" id="Phobius"/>
    </source>
</evidence>
<comment type="caution">
    <text evidence="9">The sequence shown here is derived from an EMBL/GenBank/DDBJ whole genome shotgun (WGS) entry which is preliminary data.</text>
</comment>
<dbReference type="PANTHER" id="PTHR21716:SF53">
    <property type="entry name" value="PERMEASE PERM-RELATED"/>
    <property type="match status" value="1"/>
</dbReference>
<evidence type="ECO:0000256" key="1">
    <source>
        <dbReference type="ARBA" id="ARBA00004651"/>
    </source>
</evidence>
<comment type="similarity">
    <text evidence="2">Belongs to the autoinducer-2 exporter (AI-2E) (TC 2.A.86) family.</text>
</comment>
<evidence type="ECO:0000256" key="5">
    <source>
        <dbReference type="ARBA" id="ARBA00022692"/>
    </source>
</evidence>
<reference evidence="9 10" key="1">
    <citation type="submission" date="2018-02" db="EMBL/GenBank/DDBJ databases">
        <title>Genomic Encyclopedia of Archaeal and Bacterial Type Strains, Phase II (KMG-II): from individual species to whole genera.</title>
        <authorList>
            <person name="Goeker M."/>
        </authorList>
    </citation>
    <scope>NUCLEOTIDE SEQUENCE [LARGE SCALE GENOMIC DNA]</scope>
    <source>
        <strain evidence="9 10">DSM 15099</strain>
    </source>
</reference>
<dbReference type="InterPro" id="IPR002549">
    <property type="entry name" value="AI-2E-like"/>
</dbReference>
<dbReference type="GO" id="GO:0055085">
    <property type="term" value="P:transmembrane transport"/>
    <property type="evidence" value="ECO:0007669"/>
    <property type="project" value="TreeGrafter"/>
</dbReference>
<feature type="transmembrane region" description="Helical" evidence="8">
    <location>
        <begin position="298"/>
        <end position="331"/>
    </location>
</feature>
<protein>
    <submittedName>
        <fullName evidence="9">Putative PurR-regulated permease PerM</fullName>
    </submittedName>
</protein>
<dbReference type="AlphaFoldDB" id="A0A2S6G110"/>